<dbReference type="AlphaFoldDB" id="M7P241"/>
<dbReference type="GO" id="GO:0016020">
    <property type="term" value="C:membrane"/>
    <property type="evidence" value="ECO:0007669"/>
    <property type="project" value="UniProtKB-SubCell"/>
</dbReference>
<comment type="subcellular location">
    <subcellularLocation>
        <location evidence="1">Membrane</location>
        <topology evidence="1">Multi-pass membrane protein</topology>
    </subcellularLocation>
</comment>
<feature type="transmembrane region" description="Helical" evidence="5">
    <location>
        <begin position="47"/>
        <end position="64"/>
    </location>
</feature>
<dbReference type="EMBL" id="AODQ01000003">
    <property type="protein sequence ID" value="EMR04644.1"/>
    <property type="molecule type" value="Genomic_DNA"/>
</dbReference>
<dbReference type="RefSeq" id="WP_009193659.1">
    <property type="nucleotide sequence ID" value="NZ_AODQ01000003.1"/>
</dbReference>
<dbReference type="PANTHER" id="PTHR37422:SF13">
    <property type="entry name" value="LIPOPOLYSACCHARIDE BIOSYNTHESIS PROTEIN PA4999-RELATED"/>
    <property type="match status" value="1"/>
</dbReference>
<feature type="transmembrane region" description="Helical" evidence="5">
    <location>
        <begin position="313"/>
        <end position="332"/>
    </location>
</feature>
<evidence type="ECO:0000256" key="3">
    <source>
        <dbReference type="ARBA" id="ARBA00022989"/>
    </source>
</evidence>
<feature type="transmembrane region" description="Helical" evidence="5">
    <location>
        <begin position="407"/>
        <end position="428"/>
    </location>
</feature>
<evidence type="ECO:0000256" key="2">
    <source>
        <dbReference type="ARBA" id="ARBA00022692"/>
    </source>
</evidence>
<reference evidence="7 8" key="1">
    <citation type="journal article" date="2013" name="Genome Announc.">
        <title>Draft Genome Sequence of Cesiribacter andamanensis Strain AMV16T, Isolated from a Soil Sample from a Mud Volcano in the Andaman Islands, India.</title>
        <authorList>
            <person name="Shivaji S."/>
            <person name="Ara S."/>
            <person name="Begum Z."/>
            <person name="Srinivas T.N."/>
            <person name="Singh A."/>
            <person name="Kumar Pinnaka A."/>
        </authorList>
    </citation>
    <scope>NUCLEOTIDE SEQUENCE [LARGE SCALE GENOMIC DNA]</scope>
    <source>
        <strain evidence="7 8">AMV16</strain>
    </source>
</reference>
<keyword evidence="3 5" id="KW-1133">Transmembrane helix</keyword>
<evidence type="ECO:0000256" key="1">
    <source>
        <dbReference type="ARBA" id="ARBA00004141"/>
    </source>
</evidence>
<accession>M7P241</accession>
<keyword evidence="2 5" id="KW-0812">Transmembrane</keyword>
<dbReference type="InterPro" id="IPR051533">
    <property type="entry name" value="WaaL-like"/>
</dbReference>
<name>M7P241_9BACT</name>
<dbReference type="Proteomes" id="UP000011910">
    <property type="component" value="Unassembled WGS sequence"/>
</dbReference>
<evidence type="ECO:0000256" key="5">
    <source>
        <dbReference type="SAM" id="Phobius"/>
    </source>
</evidence>
<feature type="transmembrane region" description="Helical" evidence="5">
    <location>
        <begin position="24"/>
        <end position="41"/>
    </location>
</feature>
<feature type="transmembrane region" description="Helical" evidence="5">
    <location>
        <begin position="241"/>
        <end position="261"/>
    </location>
</feature>
<keyword evidence="7" id="KW-0436">Ligase</keyword>
<feature type="transmembrane region" description="Helical" evidence="5">
    <location>
        <begin position="440"/>
        <end position="456"/>
    </location>
</feature>
<evidence type="ECO:0000256" key="4">
    <source>
        <dbReference type="ARBA" id="ARBA00023136"/>
    </source>
</evidence>
<feature type="transmembrane region" description="Helical" evidence="5">
    <location>
        <begin position="290"/>
        <end position="306"/>
    </location>
</feature>
<evidence type="ECO:0000313" key="7">
    <source>
        <dbReference type="EMBL" id="EMR04644.1"/>
    </source>
</evidence>
<feature type="transmembrane region" description="Helical" evidence="5">
    <location>
        <begin position="71"/>
        <end position="90"/>
    </location>
</feature>
<comment type="caution">
    <text evidence="7">The sequence shown here is derived from an EMBL/GenBank/DDBJ whole genome shotgun (WGS) entry which is preliminary data.</text>
</comment>
<feature type="transmembrane region" description="Helical" evidence="5">
    <location>
        <begin position="153"/>
        <end position="172"/>
    </location>
</feature>
<sequence>MALFTDHTRLGEGLGERLPPQVRTLLLFVGLILGSILIAYLTVFVNLVLGVAVLALLVGLPLVWQSFLKPLNALMLAVFTSYFIFIIQRVTGMYDLPTGLVPDIMLVVGMLGILFKQRRVGGASKNVITAIFIVVQVYLMIQVLNPYAFSTVAWFQLALRSIFITICIYVLSVHAFDSVRAVKTFTILCLAMALVAALYGVWQEQVGLPPWDKKWVMSDPTTYKLTFINGKFRKWSILGEVSSFGVIMAYSAVLALILALGPYRLRNRIFLGVGAVIMMISMGYSGTRTATVMIPAGIALYILLTISNRRTLIFTVLAIMTFVVLIYGPIYGPNMSRLRTAFRPSEDASMQVREENRDRIQPYMHSHPFGGGIGTTGPTGRKMHPGHTLAGFPPDSGYMKTVLETGYVGLTLNLLLYFVALTVGVRNYYRVRDPVVKNMYVAYMSSFFAISIGNLTQNTMAYPPADIINICIYVMMFKLITFDENLISSTNETT</sequence>
<dbReference type="STRING" id="1279009.ADICEAN_00247"/>
<feature type="transmembrane region" description="Helical" evidence="5">
    <location>
        <begin position="127"/>
        <end position="147"/>
    </location>
</feature>
<gene>
    <name evidence="7" type="ORF">ADICEAN_00247</name>
</gene>
<dbReference type="Pfam" id="PF04932">
    <property type="entry name" value="Wzy_C"/>
    <property type="match status" value="1"/>
</dbReference>
<feature type="transmembrane region" description="Helical" evidence="5">
    <location>
        <begin position="184"/>
        <end position="202"/>
    </location>
</feature>
<dbReference type="eggNOG" id="COG3307">
    <property type="taxonomic scope" value="Bacteria"/>
</dbReference>
<keyword evidence="8" id="KW-1185">Reference proteome</keyword>
<evidence type="ECO:0000313" key="8">
    <source>
        <dbReference type="Proteomes" id="UP000011910"/>
    </source>
</evidence>
<evidence type="ECO:0000259" key="6">
    <source>
        <dbReference type="Pfam" id="PF04932"/>
    </source>
</evidence>
<dbReference type="GO" id="GO:0016874">
    <property type="term" value="F:ligase activity"/>
    <property type="evidence" value="ECO:0007669"/>
    <property type="project" value="UniProtKB-KW"/>
</dbReference>
<organism evidence="7 8">
    <name type="scientific">Cesiribacter andamanensis AMV16</name>
    <dbReference type="NCBI Taxonomy" id="1279009"/>
    <lineage>
        <taxon>Bacteria</taxon>
        <taxon>Pseudomonadati</taxon>
        <taxon>Bacteroidota</taxon>
        <taxon>Cytophagia</taxon>
        <taxon>Cytophagales</taxon>
        <taxon>Cesiribacteraceae</taxon>
        <taxon>Cesiribacter</taxon>
    </lineage>
</organism>
<dbReference type="PANTHER" id="PTHR37422">
    <property type="entry name" value="TEICHURONIC ACID BIOSYNTHESIS PROTEIN TUAE"/>
    <property type="match status" value="1"/>
</dbReference>
<feature type="domain" description="O-antigen ligase-related" evidence="6">
    <location>
        <begin position="274"/>
        <end position="412"/>
    </location>
</feature>
<protein>
    <submittedName>
        <fullName evidence="7">Lipid A core-O-antigen ligase</fullName>
    </submittedName>
</protein>
<proteinExistence type="predicted"/>
<feature type="transmembrane region" description="Helical" evidence="5">
    <location>
        <begin position="96"/>
        <end position="115"/>
    </location>
</feature>
<dbReference type="InterPro" id="IPR007016">
    <property type="entry name" value="O-antigen_ligase-rel_domated"/>
</dbReference>
<dbReference type="OrthoDB" id="783093at2"/>
<keyword evidence="4 5" id="KW-0472">Membrane</keyword>